<dbReference type="GO" id="GO:0106274">
    <property type="term" value="F:NAD+-protein-arginine ADP-ribosyltransferase activity"/>
    <property type="evidence" value="ECO:0007669"/>
    <property type="project" value="UniProtKB-EC"/>
</dbReference>
<dbReference type="PRINTS" id="PR00970">
    <property type="entry name" value="RIBTRNSFRASE"/>
</dbReference>
<comment type="similarity">
    <text evidence="1 10">Belongs to the Arg-specific ADP-ribosyltransferase family.</text>
</comment>
<keyword evidence="11" id="KW-1133">Transmembrane helix</keyword>
<gene>
    <name evidence="12" type="ORF">MMEN_LOCUS12499</name>
</gene>
<protein>
    <recommendedName>
        <fullName evidence="10">NAD(P)(+)--arginine ADP-ribosyltransferase</fullName>
        <ecNumber evidence="10">2.4.2.31</ecNumber>
    </recommendedName>
    <alternativeName>
        <fullName evidence="10">Mono(ADP-ribosyl)transferase</fullName>
    </alternativeName>
</protein>
<evidence type="ECO:0000256" key="6">
    <source>
        <dbReference type="ARBA" id="ARBA00022857"/>
    </source>
</evidence>
<reference evidence="12" key="1">
    <citation type="submission" date="2021-05" db="EMBL/GenBank/DDBJ databases">
        <authorList>
            <person name="Tigano A."/>
        </authorList>
    </citation>
    <scope>NUCLEOTIDE SEQUENCE</scope>
</reference>
<dbReference type="OrthoDB" id="423533at2759"/>
<evidence type="ECO:0000256" key="10">
    <source>
        <dbReference type="RuleBase" id="RU361228"/>
    </source>
</evidence>
<dbReference type="SUPFAM" id="SSF56399">
    <property type="entry name" value="ADP-ribosylation"/>
    <property type="match status" value="2"/>
</dbReference>
<keyword evidence="2 10" id="KW-0328">Glycosyltransferase</keyword>
<dbReference type="InterPro" id="IPR050999">
    <property type="entry name" value="ADP-ribosyltransferase_ARG"/>
</dbReference>
<keyword evidence="13" id="KW-1185">Reference proteome</keyword>
<dbReference type="InterPro" id="IPR000768">
    <property type="entry name" value="ART"/>
</dbReference>
<evidence type="ECO:0000256" key="7">
    <source>
        <dbReference type="ARBA" id="ARBA00023027"/>
    </source>
</evidence>
<evidence type="ECO:0000256" key="3">
    <source>
        <dbReference type="ARBA" id="ARBA00022679"/>
    </source>
</evidence>
<feature type="transmembrane region" description="Helical" evidence="11">
    <location>
        <begin position="354"/>
        <end position="376"/>
    </location>
</feature>
<keyword evidence="11" id="KW-0812">Transmembrane</keyword>
<dbReference type="GO" id="GO:0016779">
    <property type="term" value="F:nucleotidyltransferase activity"/>
    <property type="evidence" value="ECO:0007669"/>
    <property type="project" value="UniProtKB-KW"/>
</dbReference>
<keyword evidence="6 10" id="KW-0521">NADP</keyword>
<keyword evidence="11" id="KW-0472">Membrane</keyword>
<feature type="transmembrane region" description="Helical" evidence="11">
    <location>
        <begin position="20"/>
        <end position="40"/>
    </location>
</feature>
<evidence type="ECO:0000313" key="13">
    <source>
        <dbReference type="Proteomes" id="UP000677803"/>
    </source>
</evidence>
<evidence type="ECO:0000256" key="1">
    <source>
        <dbReference type="ARBA" id="ARBA00009558"/>
    </source>
</evidence>
<evidence type="ECO:0000256" key="9">
    <source>
        <dbReference type="ARBA" id="ARBA00047597"/>
    </source>
</evidence>
<evidence type="ECO:0000256" key="2">
    <source>
        <dbReference type="ARBA" id="ARBA00022676"/>
    </source>
</evidence>
<accession>A0A8S4B3V7</accession>
<dbReference type="AlphaFoldDB" id="A0A8S4B3V7"/>
<keyword evidence="5" id="KW-0732">Signal</keyword>
<evidence type="ECO:0000256" key="5">
    <source>
        <dbReference type="ARBA" id="ARBA00022729"/>
    </source>
</evidence>
<evidence type="ECO:0000256" key="4">
    <source>
        <dbReference type="ARBA" id="ARBA00022695"/>
    </source>
</evidence>
<feature type="transmembrane region" description="Helical" evidence="11">
    <location>
        <begin position="292"/>
        <end position="314"/>
    </location>
</feature>
<sequence length="616" mass="71425">MKFKRRSPCNLNSLGNCPALCVLLVVVLLLCNDPFLILWWPQKPTERTKSGVLPLDMATDSIDDMFDGCQYEAASLIDLFGVFEWNFNRNFSSAWAFVERLSKKPVHKHLKQDHAIALDMFTRLAHIRQHFNNAVKTQKHMYTTDGFKFHYFYFYLTDAIQVLRKNRTLCRTTYLRTWKEFDKNVINAKMRFGGFIWTFSNKQTLGFNGNVSCFEISTCFGADITYYSSTNQMGQVLIPTYEVFKITDVLTNDPWCSVVYKVQSTKIPRTDQNCKLSQRLTNEFFPAGLIDWHTGSVFMSACAIMMIISSLILVKRKEKCFVIAVLGSLLLLMISASLLSFKRLIVCWCKMANLAVWLLVLMFGASIGTIESFFPLDMALTSVDDMYAGCKDKMEKKVKTEFLLNEKNKEANFTLAWNDAEKYYNKKWNRRHGKKPSGTLQKEHIMAIYVYTLDKPEIYREFNKAVRTQRFKYKTTFKYHTLHFFLTDALQALNSHKPQEKRCITGFRRVNGYFRGGALNKQIRFGSFASSSMGWYPRPEKFGEKTCFEIYTCFGVDISLYSKLGESEREVLIPPYEVFTITKIEKRSEKKNLPCEFVYSLKSTGKALSHLNCSLF</sequence>
<evidence type="ECO:0000256" key="8">
    <source>
        <dbReference type="ARBA" id="ARBA00023157"/>
    </source>
</evidence>
<organism evidence="12 13">
    <name type="scientific">Menidia menidia</name>
    <name type="common">Atlantic silverside</name>
    <dbReference type="NCBI Taxonomy" id="238744"/>
    <lineage>
        <taxon>Eukaryota</taxon>
        <taxon>Metazoa</taxon>
        <taxon>Chordata</taxon>
        <taxon>Craniata</taxon>
        <taxon>Vertebrata</taxon>
        <taxon>Euteleostomi</taxon>
        <taxon>Actinopterygii</taxon>
        <taxon>Neopterygii</taxon>
        <taxon>Teleostei</taxon>
        <taxon>Neoteleostei</taxon>
        <taxon>Acanthomorphata</taxon>
        <taxon>Ovalentaria</taxon>
        <taxon>Atherinomorphae</taxon>
        <taxon>Atheriniformes</taxon>
        <taxon>Atherinopsidae</taxon>
        <taxon>Menidiinae</taxon>
        <taxon>Menidia</taxon>
    </lineage>
</organism>
<dbReference type="Pfam" id="PF01129">
    <property type="entry name" value="ART"/>
    <property type="match status" value="2"/>
</dbReference>
<comment type="catalytic activity">
    <reaction evidence="9 10">
        <text>L-arginyl-[protein] + NAD(+) = N(omega)-(ADP-D-ribosyl)-L-arginyl-[protein] + nicotinamide + H(+)</text>
        <dbReference type="Rhea" id="RHEA:19149"/>
        <dbReference type="Rhea" id="RHEA-COMP:10532"/>
        <dbReference type="Rhea" id="RHEA-COMP:15087"/>
        <dbReference type="ChEBI" id="CHEBI:15378"/>
        <dbReference type="ChEBI" id="CHEBI:17154"/>
        <dbReference type="ChEBI" id="CHEBI:29965"/>
        <dbReference type="ChEBI" id="CHEBI:57540"/>
        <dbReference type="ChEBI" id="CHEBI:142554"/>
        <dbReference type="EC" id="2.4.2.31"/>
    </reaction>
</comment>
<proteinExistence type="inferred from homology"/>
<dbReference type="PANTHER" id="PTHR10339:SF27">
    <property type="entry name" value="NAD(P)(+)--ARGININE ADP-RIBOSYLTRANSFERASE"/>
    <property type="match status" value="1"/>
</dbReference>
<keyword evidence="8" id="KW-1015">Disulfide bond</keyword>
<dbReference type="Proteomes" id="UP000677803">
    <property type="component" value="Unassembled WGS sequence"/>
</dbReference>
<evidence type="ECO:0000313" key="12">
    <source>
        <dbReference type="EMBL" id="CAG5928855.1"/>
    </source>
</evidence>
<keyword evidence="3 10" id="KW-0808">Transferase</keyword>
<dbReference type="EMBL" id="CAJRST010013335">
    <property type="protein sequence ID" value="CAG5928855.1"/>
    <property type="molecule type" value="Genomic_DNA"/>
</dbReference>
<comment type="caution">
    <text evidence="12">The sequence shown here is derived from an EMBL/GenBank/DDBJ whole genome shotgun (WGS) entry which is preliminary data.</text>
</comment>
<feature type="transmembrane region" description="Helical" evidence="11">
    <location>
        <begin position="321"/>
        <end position="342"/>
    </location>
</feature>
<dbReference type="EC" id="2.4.2.31" evidence="10"/>
<keyword evidence="4" id="KW-0548">Nucleotidyltransferase</keyword>
<name>A0A8S4B3V7_9TELE</name>
<keyword evidence="7 10" id="KW-0520">NAD</keyword>
<dbReference type="FunFam" id="3.90.176.10:FF:000001">
    <property type="entry name" value="NAD(P)(+)--arginine ADP-ribosyltransferase"/>
    <property type="match status" value="1"/>
</dbReference>
<dbReference type="PANTHER" id="PTHR10339">
    <property type="entry name" value="ADP-RIBOSYLTRANSFERASE"/>
    <property type="match status" value="1"/>
</dbReference>
<evidence type="ECO:0000256" key="11">
    <source>
        <dbReference type="SAM" id="Phobius"/>
    </source>
</evidence>
<dbReference type="Gene3D" id="3.90.176.10">
    <property type="entry name" value="Toxin ADP-ribosyltransferase, Chain A, domain 1"/>
    <property type="match status" value="2"/>
</dbReference>
<dbReference type="GO" id="GO:0003950">
    <property type="term" value="F:NAD+ poly-ADP-ribosyltransferase activity"/>
    <property type="evidence" value="ECO:0007669"/>
    <property type="project" value="TreeGrafter"/>
</dbReference>
<dbReference type="PROSITE" id="PS51996">
    <property type="entry name" value="TR_MART"/>
    <property type="match status" value="2"/>
</dbReference>